<name>A0A0L0CBH5_LUCCU</name>
<proteinExistence type="predicted"/>
<dbReference type="Proteomes" id="UP000037069">
    <property type="component" value="Unassembled WGS sequence"/>
</dbReference>
<dbReference type="InterPro" id="IPR036249">
    <property type="entry name" value="Thioredoxin-like_sf"/>
</dbReference>
<dbReference type="PROSITE" id="PS50033">
    <property type="entry name" value="UBX"/>
    <property type="match status" value="1"/>
</dbReference>
<dbReference type="InterPro" id="IPR049483">
    <property type="entry name" value="FAF1_2-like_UAS"/>
</dbReference>
<dbReference type="STRING" id="7375.A0A0L0CBH5"/>
<feature type="region of interest" description="Disordered" evidence="2">
    <location>
        <begin position="57"/>
        <end position="95"/>
    </location>
</feature>
<dbReference type="PANTHER" id="PTHR23322">
    <property type="entry name" value="FAS-ASSOCIATED PROTEIN"/>
    <property type="match status" value="1"/>
</dbReference>
<dbReference type="PANTHER" id="PTHR23322:SF96">
    <property type="entry name" value="FAS-ASSOCIATED FACTOR 1"/>
    <property type="match status" value="1"/>
</dbReference>
<dbReference type="GO" id="GO:0043130">
    <property type="term" value="F:ubiquitin binding"/>
    <property type="evidence" value="ECO:0007669"/>
    <property type="project" value="TreeGrafter"/>
</dbReference>
<keyword evidence="1" id="KW-0175">Coiled coil</keyword>
<sequence length="717" mass="79884">MSENKDEILANFQSITGIDDVGEAFSHLEDCNWDLMAAIQRVIPQDDPTLDTPVVPSLRSESSGLLGRNASSSSALNNFSTAPGPSTRNCPRWLKNASTNNLGSSAAESAFVPVASTSSDADIIDLTSDMDIAEHRTSTNAMASLSSSSAPSLIRQIIFNIHFDQQIYDIRLPSTSTIEQLKNKIHDVTGVPICRQAIRGWPPAKLNQAQIPTTQLSSLGLSGENELILIDLTEEGYMDFENDEVSSRLDKNFVLTIVQQPSGVRHELNFSGRTTIEDVKTKVYYVTEIAVRHQEWTGWPHGCDNETTLAQSGIQLNHNFILHNAADKMRNNTNNSSSTTRSSNAVGLDTDSSADEFEDASDFNACEEFFTDPPPVQSTTRHLIPNNTDSETTGSLQFVENYKQRFGEPCPLFFTGSLEDALKEACHKPARERKLLAIYLHNGESILTNVFCDRLMKHESILQTFAENFIVYGWDLTHESNKHLFLSSVTGCISNTASMTVRNISIDKLPSILVIGKSRLSGRTSCEILSVIHGNVGLDDLLSRLLESVEMYNQHLQGEISEEDARAARDQVKAEQDMAYQETLQADIAKEAAKRQKEAALAAERQRLESEKAEEDARRESIRLVAEQSLPKEPAETETNISKIRVRKPTGDFLERRFYANNTLQDLLNYVASNGFLIDEFKLISSWPRRDLTSIDAQQTLQALKLYPQETVILEER</sequence>
<dbReference type="GO" id="GO:0005783">
    <property type="term" value="C:endoplasmic reticulum"/>
    <property type="evidence" value="ECO:0007669"/>
    <property type="project" value="TreeGrafter"/>
</dbReference>
<dbReference type="SUPFAM" id="SSF54236">
    <property type="entry name" value="Ubiquitin-like"/>
    <property type="match status" value="3"/>
</dbReference>
<dbReference type="InterPro" id="IPR000626">
    <property type="entry name" value="Ubiquitin-like_dom"/>
</dbReference>
<evidence type="ECO:0000256" key="2">
    <source>
        <dbReference type="SAM" id="MobiDB-lite"/>
    </source>
</evidence>
<dbReference type="CDD" id="cd14413">
    <property type="entry name" value="UBA_FAF1"/>
    <property type="match status" value="1"/>
</dbReference>
<dbReference type="SMART" id="SM00166">
    <property type="entry name" value="UBX"/>
    <property type="match status" value="1"/>
</dbReference>
<evidence type="ECO:0000259" key="3">
    <source>
        <dbReference type="PROSITE" id="PS50033"/>
    </source>
</evidence>
<dbReference type="Pfam" id="PF00240">
    <property type="entry name" value="ubiquitin"/>
    <property type="match status" value="1"/>
</dbReference>
<dbReference type="SUPFAM" id="SSF52833">
    <property type="entry name" value="Thioredoxin-like"/>
    <property type="match status" value="1"/>
</dbReference>
<gene>
    <name evidence="4" type="ORF">FF38_11505</name>
</gene>
<evidence type="ECO:0000313" key="5">
    <source>
        <dbReference type="Proteomes" id="UP000037069"/>
    </source>
</evidence>
<dbReference type="InterPro" id="IPR029071">
    <property type="entry name" value="Ubiquitin-like_domsf"/>
</dbReference>
<dbReference type="Pfam" id="PF00789">
    <property type="entry name" value="UBX"/>
    <property type="match status" value="1"/>
</dbReference>
<dbReference type="Gene3D" id="3.10.20.90">
    <property type="entry name" value="Phosphatidylinositol 3-kinase Catalytic Subunit, Chain A, domain 1"/>
    <property type="match status" value="3"/>
</dbReference>
<dbReference type="AlphaFoldDB" id="A0A0L0CBH5"/>
<dbReference type="Gene3D" id="1.10.8.10">
    <property type="entry name" value="DNA helicase RuvA subunit, C-terminal domain"/>
    <property type="match status" value="1"/>
</dbReference>
<dbReference type="EMBL" id="JRES01000655">
    <property type="protein sequence ID" value="KNC29582.1"/>
    <property type="molecule type" value="Genomic_DNA"/>
</dbReference>
<dbReference type="InterPro" id="IPR001012">
    <property type="entry name" value="UBX_dom"/>
</dbReference>
<comment type="caution">
    <text evidence="4">The sequence shown here is derived from an EMBL/GenBank/DDBJ whole genome shotgun (WGS) entry which is preliminary data.</text>
</comment>
<feature type="compositionally biased region" description="Low complexity" evidence="2">
    <location>
        <begin position="57"/>
        <end position="80"/>
    </location>
</feature>
<organism evidence="4 5">
    <name type="scientific">Lucilia cuprina</name>
    <name type="common">Green bottle fly</name>
    <name type="synonym">Australian sheep blowfly</name>
    <dbReference type="NCBI Taxonomy" id="7375"/>
    <lineage>
        <taxon>Eukaryota</taxon>
        <taxon>Metazoa</taxon>
        <taxon>Ecdysozoa</taxon>
        <taxon>Arthropoda</taxon>
        <taxon>Hexapoda</taxon>
        <taxon>Insecta</taxon>
        <taxon>Pterygota</taxon>
        <taxon>Neoptera</taxon>
        <taxon>Endopterygota</taxon>
        <taxon>Diptera</taxon>
        <taxon>Brachycera</taxon>
        <taxon>Muscomorpha</taxon>
        <taxon>Oestroidea</taxon>
        <taxon>Calliphoridae</taxon>
        <taxon>Luciliinae</taxon>
        <taxon>Lucilia</taxon>
    </lineage>
</organism>
<protein>
    <recommendedName>
        <fullName evidence="3">UBX domain-containing protein</fullName>
    </recommendedName>
</protein>
<feature type="region of interest" description="Disordered" evidence="2">
    <location>
        <begin position="329"/>
        <end position="351"/>
    </location>
</feature>
<keyword evidence="5" id="KW-1185">Reference proteome</keyword>
<dbReference type="GO" id="GO:0005634">
    <property type="term" value="C:nucleus"/>
    <property type="evidence" value="ECO:0007669"/>
    <property type="project" value="TreeGrafter"/>
</dbReference>
<dbReference type="GO" id="GO:0036503">
    <property type="term" value="P:ERAD pathway"/>
    <property type="evidence" value="ECO:0007669"/>
    <property type="project" value="TreeGrafter"/>
</dbReference>
<dbReference type="InterPro" id="IPR033043">
    <property type="entry name" value="FAF1-like_UBX"/>
</dbReference>
<evidence type="ECO:0000313" key="4">
    <source>
        <dbReference type="EMBL" id="KNC29582.1"/>
    </source>
</evidence>
<dbReference type="SMART" id="SM00594">
    <property type="entry name" value="UAS"/>
    <property type="match status" value="1"/>
</dbReference>
<dbReference type="Gene3D" id="3.40.30.10">
    <property type="entry name" value="Glutaredoxin"/>
    <property type="match status" value="1"/>
</dbReference>
<accession>A0A0L0CBH5</accession>
<dbReference type="OMA" id="YEGCKTI"/>
<feature type="domain" description="UBX" evidence="3">
    <location>
        <begin position="637"/>
        <end position="714"/>
    </location>
</feature>
<dbReference type="InterPro" id="IPR006577">
    <property type="entry name" value="UAS"/>
</dbReference>
<dbReference type="CDD" id="cd01771">
    <property type="entry name" value="UBX_UBXN3A"/>
    <property type="match status" value="1"/>
</dbReference>
<dbReference type="InterPro" id="IPR050730">
    <property type="entry name" value="UBX_domain-protein"/>
</dbReference>
<evidence type="ECO:0000256" key="1">
    <source>
        <dbReference type="SAM" id="Coils"/>
    </source>
</evidence>
<dbReference type="OrthoDB" id="1920064at2759"/>
<dbReference type="Pfam" id="PF21021">
    <property type="entry name" value="FAF1"/>
    <property type="match status" value="1"/>
</dbReference>
<feature type="compositionally biased region" description="Low complexity" evidence="2">
    <location>
        <begin position="331"/>
        <end position="344"/>
    </location>
</feature>
<dbReference type="InterPro" id="IPR044541">
    <property type="entry name" value="FAF1_UBA"/>
</dbReference>
<reference evidence="4 5" key="1">
    <citation type="journal article" date="2015" name="Nat. Commun.">
        <title>Lucilia cuprina genome unlocks parasitic fly biology to underpin future interventions.</title>
        <authorList>
            <person name="Anstead C.A."/>
            <person name="Korhonen P.K."/>
            <person name="Young N.D."/>
            <person name="Hall R.S."/>
            <person name="Jex A.R."/>
            <person name="Murali S.C."/>
            <person name="Hughes D.S."/>
            <person name="Lee S.F."/>
            <person name="Perry T."/>
            <person name="Stroehlein A.J."/>
            <person name="Ansell B.R."/>
            <person name="Breugelmans B."/>
            <person name="Hofmann A."/>
            <person name="Qu J."/>
            <person name="Dugan S."/>
            <person name="Lee S.L."/>
            <person name="Chao H."/>
            <person name="Dinh H."/>
            <person name="Han Y."/>
            <person name="Doddapaneni H.V."/>
            <person name="Worley K.C."/>
            <person name="Muzny D.M."/>
            <person name="Ioannidis P."/>
            <person name="Waterhouse R.M."/>
            <person name="Zdobnov E.M."/>
            <person name="James P.J."/>
            <person name="Bagnall N.H."/>
            <person name="Kotze A.C."/>
            <person name="Gibbs R.A."/>
            <person name="Richards S."/>
            <person name="Batterham P."/>
            <person name="Gasser R.B."/>
        </authorList>
    </citation>
    <scope>NUCLEOTIDE SEQUENCE [LARGE SCALE GENOMIC DNA]</scope>
    <source>
        <strain evidence="4 5">LS</strain>
        <tissue evidence="4">Full body</tissue>
    </source>
</reference>
<dbReference type="Pfam" id="PF14555">
    <property type="entry name" value="UBA_4"/>
    <property type="match status" value="1"/>
</dbReference>
<feature type="coiled-coil region" evidence="1">
    <location>
        <begin position="586"/>
        <end position="618"/>
    </location>
</feature>